<keyword evidence="12" id="KW-1185">Reference proteome</keyword>
<gene>
    <name evidence="11" type="ORF">ACFQE6_33115</name>
</gene>
<dbReference type="InterPro" id="IPR014017">
    <property type="entry name" value="DNA_helicase_UvrD-like_C"/>
</dbReference>
<evidence type="ECO:0000313" key="12">
    <source>
        <dbReference type="Proteomes" id="UP001596383"/>
    </source>
</evidence>
<dbReference type="EMBL" id="JBHSWV010000803">
    <property type="protein sequence ID" value="MFC6769709.1"/>
    <property type="molecule type" value="Genomic_DNA"/>
</dbReference>
<reference evidence="11 12" key="1">
    <citation type="journal article" date="2019" name="Int. J. Syst. Evol. Microbiol.">
        <title>The Global Catalogue of Microorganisms (GCM) 10K type strain sequencing project: providing services to taxonomists for standard genome sequencing and annotation.</title>
        <authorList>
            <consortium name="The Broad Institute Genomics Platform"/>
            <consortium name="The Broad Institute Genome Sequencing Center for Infectious Disease"/>
            <person name="Wu L."/>
            <person name="Ma J."/>
        </authorList>
    </citation>
    <scope>NUCLEOTIDE SEQUENCE [LARGE SCALE GENOMIC DNA]</scope>
    <source>
        <strain evidence="11 12">LMG 29247</strain>
    </source>
</reference>
<proteinExistence type="predicted"/>
<accession>A0ABD5SYX2</accession>
<keyword evidence="5" id="KW-0347">Helicase</keyword>
<evidence type="ECO:0000256" key="7">
    <source>
        <dbReference type="ARBA" id="ARBA00022840"/>
    </source>
</evidence>
<keyword evidence="4" id="KW-0378">Hydrolase</keyword>
<dbReference type="Gene3D" id="3.90.320.10">
    <property type="match status" value="1"/>
</dbReference>
<sequence>MSRSLFSGPQHQYLETQAFQTAERIAEDSIGSVLYLTRNDVRRSHVADKWAETHKPLQLRTETLDGIVREWYEKLEGPVDRPPGQLDRRLTEYALDRATANEESILACELASASLADAFSSRFSLFDDAGVVTASALETEFNGSELEERIATATVDVYRQYRSLQDELLEEWILTRGEIFETVATADVPLSELTPEIDVVILSGYYEFRPLERALLQRIVDSFDAIAILPLHQAGKGGDDKIATDALGLYRTLDFERQETEPTTDLTAITSALYQPDPDPVPNTEALQWRELPTPEREVRYVARELRNELTTGRDPDDLAVIVPGLRSYAEYISDTFETFEIPYVTTATAQLDRTYTGNVIHDLLALAEPNLRTEDLTSLLANPLVDLISPEQAATVTATARRRDTASLHPLLETLDGETTVRINELLEQLETLRTEDLDVAIETLRRILDEQLEISDTVETYAGGTDQELEKRAYALTEEVLESFETMTATSSRLSPLALFTRAFDGVPVRAPQSSADGQVEVMGMLDARMRSFDKVFIVGLTTEHFPTTPERPAFFDEMTDAHPRFDTGDERLRGRYLFATLLANVAEATLTTPQTGNDDSAVVRSPILDELQRVTGIDPIEGVDERVGSREDLQRHIADCSNKRAAVDHAGNHGDFSPSQTKRTDRGLVCADRRASTDLTPYDGVLDAETVNEVYPPSEREPYSASRLERYVECGFKFYAENVLDIEDPDDVEVTPTPLETGSYVHDVLERFYVDLQSSDDEIDLVEYDRDELEQHLLDVALEELADADFAYDGLFYERWAAKLFAGLGDEESNPYTTTDVPHDALERGLFVTFLEEELSRNTDDRPSLFETPFGSGLPDSESGPFNIDCGDGSTVSIRGYLDRLDVANSEDRSKLTLYDYKTGRAPYMTKTTGGTKFQLPIYLLAADHIVDGDRLANADLAATYYQVRPPNDIHVPRGIESKFDSQTELRQFLDTVVPSWLGQLDDSIANGRFHTTLLSSRDASCKYCEYRRSCDVRHHRKREHLDTAREDGRAYVPLRAQDDVDLEEVMADD</sequence>
<evidence type="ECO:0000256" key="1">
    <source>
        <dbReference type="ARBA" id="ARBA00022722"/>
    </source>
</evidence>
<name>A0ABD5SYX2_9EURY</name>
<dbReference type="PANTHER" id="PTHR30591">
    <property type="entry name" value="RECBCD ENZYME SUBUNIT RECC"/>
    <property type="match status" value="1"/>
</dbReference>
<comment type="caution">
    <text evidence="11">The sequence shown here is derived from an EMBL/GenBank/DDBJ whole genome shotgun (WGS) entry which is preliminary data.</text>
</comment>
<keyword evidence="1" id="KW-0540">Nuclease</keyword>
<evidence type="ECO:0000259" key="10">
    <source>
        <dbReference type="PROSITE" id="PS51217"/>
    </source>
</evidence>
<dbReference type="SUPFAM" id="SSF52540">
    <property type="entry name" value="P-loop containing nucleoside triphosphate hydrolases"/>
    <property type="match status" value="1"/>
</dbReference>
<keyword evidence="3" id="KW-0227">DNA damage</keyword>
<dbReference type="GO" id="GO:0003677">
    <property type="term" value="F:DNA binding"/>
    <property type="evidence" value="ECO:0007669"/>
    <property type="project" value="UniProtKB-KW"/>
</dbReference>
<keyword evidence="9" id="KW-0234">DNA repair</keyword>
<evidence type="ECO:0000256" key="8">
    <source>
        <dbReference type="ARBA" id="ARBA00023125"/>
    </source>
</evidence>
<keyword evidence="8" id="KW-0238">DNA-binding</keyword>
<evidence type="ECO:0000256" key="3">
    <source>
        <dbReference type="ARBA" id="ARBA00022763"/>
    </source>
</evidence>
<evidence type="ECO:0000256" key="4">
    <source>
        <dbReference type="ARBA" id="ARBA00022801"/>
    </source>
</evidence>
<dbReference type="Pfam" id="PF12705">
    <property type="entry name" value="PDDEXK_1"/>
    <property type="match status" value="1"/>
</dbReference>
<keyword evidence="7" id="KW-0067">ATP-binding</keyword>
<dbReference type="AlphaFoldDB" id="A0ABD5SYX2"/>
<dbReference type="Proteomes" id="UP001596383">
    <property type="component" value="Unassembled WGS sequence"/>
</dbReference>
<organism evidence="11 12">
    <name type="scientific">Natrinema soli</name>
    <dbReference type="NCBI Taxonomy" id="1930624"/>
    <lineage>
        <taxon>Archaea</taxon>
        <taxon>Methanobacteriati</taxon>
        <taxon>Methanobacteriota</taxon>
        <taxon>Stenosarchaea group</taxon>
        <taxon>Halobacteria</taxon>
        <taxon>Halobacteriales</taxon>
        <taxon>Natrialbaceae</taxon>
        <taxon>Natrinema</taxon>
    </lineage>
</organism>
<dbReference type="InterPro" id="IPR011604">
    <property type="entry name" value="PDDEXK-like_dom_sf"/>
</dbReference>
<evidence type="ECO:0000256" key="9">
    <source>
        <dbReference type="ARBA" id="ARBA00023204"/>
    </source>
</evidence>
<feature type="domain" description="UvrD-like helicase C-terminal" evidence="10">
    <location>
        <begin position="250"/>
        <end position="532"/>
    </location>
</feature>
<keyword evidence="2" id="KW-0547">Nucleotide-binding</keyword>
<evidence type="ECO:0000256" key="5">
    <source>
        <dbReference type="ARBA" id="ARBA00022806"/>
    </source>
</evidence>
<evidence type="ECO:0000256" key="6">
    <source>
        <dbReference type="ARBA" id="ARBA00022839"/>
    </source>
</evidence>
<dbReference type="InterPro" id="IPR038726">
    <property type="entry name" value="PDDEXK_AddAB-type"/>
</dbReference>
<dbReference type="GO" id="GO:0004386">
    <property type="term" value="F:helicase activity"/>
    <property type="evidence" value="ECO:0007669"/>
    <property type="project" value="UniProtKB-KW"/>
</dbReference>
<dbReference type="PANTHER" id="PTHR30591:SF1">
    <property type="entry name" value="RECBCD ENZYME SUBUNIT RECC"/>
    <property type="match status" value="1"/>
</dbReference>
<keyword evidence="6" id="KW-0269">Exonuclease</keyword>
<dbReference type="RefSeq" id="WP_377043890.1">
    <property type="nucleotide sequence ID" value="NZ_JAQIVI010000803.1"/>
</dbReference>
<evidence type="ECO:0000256" key="2">
    <source>
        <dbReference type="ARBA" id="ARBA00022741"/>
    </source>
</evidence>
<dbReference type="Gene3D" id="3.40.50.300">
    <property type="entry name" value="P-loop containing nucleotide triphosphate hydrolases"/>
    <property type="match status" value="2"/>
</dbReference>
<dbReference type="InterPro" id="IPR027417">
    <property type="entry name" value="P-loop_NTPase"/>
</dbReference>
<dbReference type="GO" id="GO:0006281">
    <property type="term" value="P:DNA repair"/>
    <property type="evidence" value="ECO:0007669"/>
    <property type="project" value="UniProtKB-KW"/>
</dbReference>
<dbReference type="GO" id="GO:0005524">
    <property type="term" value="F:ATP binding"/>
    <property type="evidence" value="ECO:0007669"/>
    <property type="project" value="UniProtKB-KW"/>
</dbReference>
<protein>
    <submittedName>
        <fullName evidence="11">PD-(D/E)XK nuclease family protein</fullName>
    </submittedName>
</protein>
<dbReference type="PROSITE" id="PS51217">
    <property type="entry name" value="UVRD_HELICASE_CTER"/>
    <property type="match status" value="1"/>
</dbReference>
<dbReference type="GO" id="GO:0004527">
    <property type="term" value="F:exonuclease activity"/>
    <property type="evidence" value="ECO:0007669"/>
    <property type="project" value="UniProtKB-KW"/>
</dbReference>
<evidence type="ECO:0000313" key="11">
    <source>
        <dbReference type="EMBL" id="MFC6769709.1"/>
    </source>
</evidence>